<comment type="caution">
    <text evidence="1">The sequence shown here is derived from an EMBL/GenBank/DDBJ whole genome shotgun (WGS) entry which is preliminary data.</text>
</comment>
<organism evidence="1">
    <name type="scientific">Tetraodon nigroviridis</name>
    <name type="common">Spotted green pufferfish</name>
    <name type="synonym">Chelonodon nigroviridis</name>
    <dbReference type="NCBI Taxonomy" id="99883"/>
    <lineage>
        <taxon>Eukaryota</taxon>
        <taxon>Metazoa</taxon>
        <taxon>Chordata</taxon>
        <taxon>Craniata</taxon>
        <taxon>Vertebrata</taxon>
        <taxon>Euteleostomi</taxon>
        <taxon>Actinopterygii</taxon>
        <taxon>Neopterygii</taxon>
        <taxon>Teleostei</taxon>
        <taxon>Neoteleostei</taxon>
        <taxon>Acanthomorphata</taxon>
        <taxon>Eupercaria</taxon>
        <taxon>Tetraodontiformes</taxon>
        <taxon>Tetradontoidea</taxon>
        <taxon>Tetraodontidae</taxon>
        <taxon>Tetraodon</taxon>
    </lineage>
</organism>
<reference evidence="1" key="1">
    <citation type="journal article" date="2004" name="Nature">
        <title>Genome duplication in the teleost fish Tetraodon nigroviridis reveals the early vertebrate proto-karyotype.</title>
        <authorList>
            <person name="Jaillon O."/>
            <person name="Aury J.-M."/>
            <person name="Brunet F."/>
            <person name="Petit J.-L."/>
            <person name="Stange-Thomann N."/>
            <person name="Mauceli E."/>
            <person name="Bouneau L."/>
            <person name="Fischer C."/>
            <person name="Ozouf-Costaz C."/>
            <person name="Bernot A."/>
            <person name="Nicaud S."/>
            <person name="Jaffe D."/>
            <person name="Fisher S."/>
            <person name="Lutfalla G."/>
            <person name="Dossat C."/>
            <person name="Segurens B."/>
            <person name="Dasilva C."/>
            <person name="Salanoubat M."/>
            <person name="Levy M."/>
            <person name="Boudet N."/>
            <person name="Castellano S."/>
            <person name="Anthouard V."/>
            <person name="Jubin C."/>
            <person name="Castelli V."/>
            <person name="Katinka M."/>
            <person name="Vacherie B."/>
            <person name="Biemont C."/>
            <person name="Skalli Z."/>
            <person name="Cattolico L."/>
            <person name="Poulain J."/>
            <person name="De Berardinis V."/>
            <person name="Cruaud C."/>
            <person name="Duprat S."/>
            <person name="Brottier P."/>
            <person name="Coutanceau J.-P."/>
            <person name="Gouzy J."/>
            <person name="Parra G."/>
            <person name="Lardier G."/>
            <person name="Chapple C."/>
            <person name="McKernan K.J."/>
            <person name="McEwan P."/>
            <person name="Bosak S."/>
            <person name="Kellis M."/>
            <person name="Volff J.-N."/>
            <person name="Guigo R."/>
            <person name="Zody M.C."/>
            <person name="Mesirov J."/>
            <person name="Lindblad-Toh K."/>
            <person name="Birren B."/>
            <person name="Nusbaum C."/>
            <person name="Kahn D."/>
            <person name="Robinson-Rechavi M."/>
            <person name="Laudet V."/>
            <person name="Schachter V."/>
            <person name="Quetier F."/>
            <person name="Saurin W."/>
            <person name="Scarpelli C."/>
            <person name="Wincker P."/>
            <person name="Lander E.S."/>
            <person name="Weissenbach J."/>
            <person name="Roest Crollius H."/>
        </authorList>
    </citation>
    <scope>NUCLEOTIDE SEQUENCE [LARGE SCALE GENOMIC DNA]</scope>
</reference>
<feature type="non-terminal residue" evidence="1">
    <location>
        <position position="1"/>
    </location>
</feature>
<dbReference type="KEGG" id="tng:GSTEN00038475G001"/>
<proteinExistence type="predicted"/>
<reference evidence="1" key="2">
    <citation type="submission" date="2004-02" db="EMBL/GenBank/DDBJ databases">
        <authorList>
            <consortium name="Genoscope"/>
            <consortium name="Whitehead Institute Centre for Genome Research"/>
        </authorList>
    </citation>
    <scope>NUCLEOTIDE SEQUENCE</scope>
</reference>
<name>Q4RCV7_TETNG</name>
<dbReference type="EMBL" id="CAAE01017998">
    <property type="protein sequence ID" value="CAG13775.1"/>
    <property type="molecule type" value="Genomic_DNA"/>
</dbReference>
<evidence type="ECO:0000313" key="1">
    <source>
        <dbReference type="EMBL" id="CAG13775.1"/>
    </source>
</evidence>
<dbReference type="AlphaFoldDB" id="Q4RCV7"/>
<accession>Q4RCV7</accession>
<sequence>LHGRRFKPRGESSCDLAHLEDMFKSQTQMRLPRMDNKGLVRPLFH</sequence>
<protein>
    <submittedName>
        <fullName evidence="1">(spotted green pufferfish) hypothetical protein</fullName>
    </submittedName>
</protein>
<gene>
    <name evidence="1" type="ORF">GSTENG00038475001</name>
</gene>